<accession>A0AAW0E6B9</accession>
<reference evidence="1 2" key="1">
    <citation type="submission" date="2024-01" db="EMBL/GenBank/DDBJ databases">
        <title>A draft genome for a cacao thread blight-causing isolate of Paramarasmius palmivorus.</title>
        <authorList>
            <person name="Baruah I.K."/>
            <person name="Bukari Y."/>
            <person name="Amoako-Attah I."/>
            <person name="Meinhardt L.W."/>
            <person name="Bailey B.A."/>
            <person name="Cohen S.P."/>
        </authorList>
    </citation>
    <scope>NUCLEOTIDE SEQUENCE [LARGE SCALE GENOMIC DNA]</scope>
    <source>
        <strain evidence="1 2">GH-12</strain>
    </source>
</reference>
<proteinExistence type="predicted"/>
<dbReference type="AlphaFoldDB" id="A0AAW0E6B9"/>
<name>A0AAW0E6B9_9AGAR</name>
<dbReference type="Proteomes" id="UP001383192">
    <property type="component" value="Unassembled WGS sequence"/>
</dbReference>
<sequence length="460" mass="52604">MTDIKYMFRVATYGSSLLNQRQILDDDKRLHCDYQELWLNSQSGHFSCGPQGPYYRSGQVSANLVEDLRSTAEMLQIDTCVEFLSKSSLNLDGDVVDFASWLCWGNDICINDLFGIEHHCGRPCVQADGVVINWDRKGEGCCRRLVPKGYIHNEVFDFLDNLRFGSIYLGRQRCEIARKAQVHLYYFDELHEFPALVDRTLIEGGMTRFLFDFDASGSPLVGTLRVSHSPNFVVNGRTWLPQAHHHFTCDDDIESCCMSAPLYRSSITNPTTVVLLNFFVLIHGFYPRPTSSPRSKPDNREDGSCGTAAKPTVYFFVRPLPVQLSEVKDWLNSEPIFWSFDENGITRIPESTREELGLPDMTLGDPQVTLRAWPKHHYDAIHKWQITRGFDPSTPDFARSLGIPIFKRVRPEKRQFKEVAKEKECEAPSPERDELDESFLSRLSKLSWWQAAADIPVGLM</sequence>
<dbReference type="EMBL" id="JAYKXP010000002">
    <property type="protein sequence ID" value="KAK7060723.1"/>
    <property type="molecule type" value="Genomic_DNA"/>
</dbReference>
<gene>
    <name evidence="1" type="ORF">VNI00_000454</name>
</gene>
<evidence type="ECO:0000313" key="2">
    <source>
        <dbReference type="Proteomes" id="UP001383192"/>
    </source>
</evidence>
<keyword evidence="2" id="KW-1185">Reference proteome</keyword>
<comment type="caution">
    <text evidence="1">The sequence shown here is derived from an EMBL/GenBank/DDBJ whole genome shotgun (WGS) entry which is preliminary data.</text>
</comment>
<protein>
    <submittedName>
        <fullName evidence="1">Uncharacterized protein</fullName>
    </submittedName>
</protein>
<organism evidence="1 2">
    <name type="scientific">Paramarasmius palmivorus</name>
    <dbReference type="NCBI Taxonomy" id="297713"/>
    <lineage>
        <taxon>Eukaryota</taxon>
        <taxon>Fungi</taxon>
        <taxon>Dikarya</taxon>
        <taxon>Basidiomycota</taxon>
        <taxon>Agaricomycotina</taxon>
        <taxon>Agaricomycetes</taxon>
        <taxon>Agaricomycetidae</taxon>
        <taxon>Agaricales</taxon>
        <taxon>Marasmiineae</taxon>
        <taxon>Marasmiaceae</taxon>
        <taxon>Paramarasmius</taxon>
    </lineage>
</organism>
<evidence type="ECO:0000313" key="1">
    <source>
        <dbReference type="EMBL" id="KAK7060723.1"/>
    </source>
</evidence>